<accession>A0A4Z2E3S7</accession>
<evidence type="ECO:0000313" key="2">
    <source>
        <dbReference type="EMBL" id="TNN23381.1"/>
    </source>
</evidence>
<name>A0A4Z2E3S7_9TELE</name>
<protein>
    <submittedName>
        <fullName evidence="2">Uncharacterized protein</fullName>
    </submittedName>
</protein>
<comment type="caution">
    <text evidence="2">The sequence shown here is derived from an EMBL/GenBank/DDBJ whole genome shotgun (WGS) entry which is preliminary data.</text>
</comment>
<evidence type="ECO:0000256" key="1">
    <source>
        <dbReference type="SAM" id="MobiDB-lite"/>
    </source>
</evidence>
<gene>
    <name evidence="2" type="ORF">EYF80_066500</name>
</gene>
<proteinExistence type="predicted"/>
<keyword evidence="3" id="KW-1185">Reference proteome</keyword>
<evidence type="ECO:0000313" key="3">
    <source>
        <dbReference type="Proteomes" id="UP000314294"/>
    </source>
</evidence>
<dbReference type="AlphaFoldDB" id="A0A4Z2E3S7"/>
<feature type="compositionally biased region" description="Basic and acidic residues" evidence="1">
    <location>
        <begin position="18"/>
        <end position="31"/>
    </location>
</feature>
<sequence>MNSKKSLSLEPKPRSNKTSRDESSIRTKVDEVQETPVPSIMSPPLWASRGVGASWGLNSLQKVLVSSQMDLENI</sequence>
<feature type="region of interest" description="Disordered" evidence="1">
    <location>
        <begin position="1"/>
        <end position="43"/>
    </location>
</feature>
<reference evidence="2 3" key="1">
    <citation type="submission" date="2019-03" db="EMBL/GenBank/DDBJ databases">
        <title>First draft genome of Liparis tanakae, snailfish: a comprehensive survey of snailfish specific genes.</title>
        <authorList>
            <person name="Kim W."/>
            <person name="Song I."/>
            <person name="Jeong J.-H."/>
            <person name="Kim D."/>
            <person name="Kim S."/>
            <person name="Ryu S."/>
            <person name="Song J.Y."/>
            <person name="Lee S.K."/>
        </authorList>
    </citation>
    <scope>NUCLEOTIDE SEQUENCE [LARGE SCALE GENOMIC DNA]</scope>
    <source>
        <tissue evidence="2">Muscle</tissue>
    </source>
</reference>
<dbReference type="Proteomes" id="UP000314294">
    <property type="component" value="Unassembled WGS sequence"/>
</dbReference>
<organism evidence="2 3">
    <name type="scientific">Liparis tanakae</name>
    <name type="common">Tanaka's snailfish</name>
    <dbReference type="NCBI Taxonomy" id="230148"/>
    <lineage>
        <taxon>Eukaryota</taxon>
        <taxon>Metazoa</taxon>
        <taxon>Chordata</taxon>
        <taxon>Craniata</taxon>
        <taxon>Vertebrata</taxon>
        <taxon>Euteleostomi</taxon>
        <taxon>Actinopterygii</taxon>
        <taxon>Neopterygii</taxon>
        <taxon>Teleostei</taxon>
        <taxon>Neoteleostei</taxon>
        <taxon>Acanthomorphata</taxon>
        <taxon>Eupercaria</taxon>
        <taxon>Perciformes</taxon>
        <taxon>Cottioidei</taxon>
        <taxon>Cottales</taxon>
        <taxon>Liparidae</taxon>
        <taxon>Liparis</taxon>
    </lineage>
</organism>
<dbReference type="EMBL" id="SRLO01018681">
    <property type="protein sequence ID" value="TNN23381.1"/>
    <property type="molecule type" value="Genomic_DNA"/>
</dbReference>